<reference evidence="1" key="1">
    <citation type="submission" date="2022-12" db="EMBL/GenBank/DDBJ databases">
        <authorList>
            <person name="Wang J."/>
        </authorList>
    </citation>
    <scope>NUCLEOTIDE SEQUENCE</scope>
    <source>
        <strain evidence="1">HY-45-18</strain>
    </source>
</reference>
<dbReference type="RefSeq" id="WP_268040457.1">
    <property type="nucleotide sequence ID" value="NZ_JAPQER010000002.1"/>
</dbReference>
<dbReference type="PANTHER" id="PTHR34472">
    <property type="entry name" value="SULFUR CARRIER PROTEIN THIS"/>
    <property type="match status" value="1"/>
</dbReference>
<keyword evidence="2" id="KW-1185">Reference proteome</keyword>
<dbReference type="Gene3D" id="3.10.20.30">
    <property type="match status" value="1"/>
</dbReference>
<dbReference type="InterPro" id="IPR003749">
    <property type="entry name" value="ThiS/MoaD-like"/>
</dbReference>
<dbReference type="NCBIfam" id="TIGR01683">
    <property type="entry name" value="thiS"/>
    <property type="match status" value="1"/>
</dbReference>
<organism evidence="1 2">
    <name type="scientific">Clostridium aestuarii</name>
    <dbReference type="NCBI Taxonomy" id="338193"/>
    <lineage>
        <taxon>Bacteria</taxon>
        <taxon>Bacillati</taxon>
        <taxon>Bacillota</taxon>
        <taxon>Clostridia</taxon>
        <taxon>Eubacteriales</taxon>
        <taxon>Clostridiaceae</taxon>
        <taxon>Clostridium</taxon>
    </lineage>
</organism>
<evidence type="ECO:0000313" key="2">
    <source>
        <dbReference type="Proteomes" id="UP001078443"/>
    </source>
</evidence>
<dbReference type="EMBL" id="JAPQER010000002">
    <property type="protein sequence ID" value="MCY6484186.1"/>
    <property type="molecule type" value="Genomic_DNA"/>
</dbReference>
<dbReference type="Pfam" id="PF02597">
    <property type="entry name" value="ThiS"/>
    <property type="match status" value="1"/>
</dbReference>
<name>A0ABT4CYY6_9CLOT</name>
<comment type="caution">
    <text evidence="1">The sequence shown here is derived from an EMBL/GenBank/DDBJ whole genome shotgun (WGS) entry which is preliminary data.</text>
</comment>
<gene>
    <name evidence="1" type="primary">thiS</name>
    <name evidence="1" type="ORF">OW763_07435</name>
</gene>
<dbReference type="InterPro" id="IPR016155">
    <property type="entry name" value="Mopterin_synth/thiamin_S_b"/>
</dbReference>
<dbReference type="Proteomes" id="UP001078443">
    <property type="component" value="Unassembled WGS sequence"/>
</dbReference>
<protein>
    <submittedName>
        <fullName evidence="1">Sulfur carrier protein ThiS</fullName>
    </submittedName>
</protein>
<dbReference type="CDD" id="cd00565">
    <property type="entry name" value="Ubl_ThiS"/>
    <property type="match status" value="1"/>
</dbReference>
<evidence type="ECO:0000313" key="1">
    <source>
        <dbReference type="EMBL" id="MCY6484186.1"/>
    </source>
</evidence>
<proteinExistence type="predicted"/>
<dbReference type="PANTHER" id="PTHR34472:SF1">
    <property type="entry name" value="SULFUR CARRIER PROTEIN THIS"/>
    <property type="match status" value="1"/>
</dbReference>
<accession>A0ABT4CYY6</accession>
<sequence length="64" mass="7363">MIVNGKEVKFNEGMNIEELIKKFDLNMDKVVVEVNLEIVSKEKYNEFILNKEDKIEIISFVGGG</sequence>
<dbReference type="InterPro" id="IPR010035">
    <property type="entry name" value="Thi_S"/>
</dbReference>
<dbReference type="InterPro" id="IPR012675">
    <property type="entry name" value="Beta-grasp_dom_sf"/>
</dbReference>
<dbReference type="SUPFAM" id="SSF54285">
    <property type="entry name" value="MoaD/ThiS"/>
    <property type="match status" value="1"/>
</dbReference>